<evidence type="ECO:0000256" key="7">
    <source>
        <dbReference type="ARBA" id="ARBA00080845"/>
    </source>
</evidence>
<dbReference type="Pfam" id="PF04427">
    <property type="entry name" value="Brix"/>
    <property type="match status" value="1"/>
</dbReference>
<name>A0A0N4YPS7_NIPBR</name>
<dbReference type="GO" id="GO:0006364">
    <property type="term" value="P:rRNA processing"/>
    <property type="evidence" value="ECO:0007669"/>
    <property type="project" value="InterPro"/>
</dbReference>
<organism evidence="13">
    <name type="scientific">Nippostrongylus brasiliensis</name>
    <name type="common">Rat hookworm</name>
    <dbReference type="NCBI Taxonomy" id="27835"/>
    <lineage>
        <taxon>Eukaryota</taxon>
        <taxon>Metazoa</taxon>
        <taxon>Ecdysozoa</taxon>
        <taxon>Nematoda</taxon>
        <taxon>Chromadorea</taxon>
        <taxon>Rhabditida</taxon>
        <taxon>Rhabditina</taxon>
        <taxon>Rhabditomorpha</taxon>
        <taxon>Strongyloidea</taxon>
        <taxon>Heligmosomidae</taxon>
        <taxon>Nippostrongylus</taxon>
    </lineage>
</organism>
<comment type="function">
    <text evidence="1">Required for biogenesis of the 60S ribosomal subunit.</text>
</comment>
<dbReference type="OMA" id="ACSPKDT"/>
<keyword evidence="5" id="KW-0690">Ribosome biogenesis</keyword>
<dbReference type="GO" id="GO:0051260">
    <property type="term" value="P:protein homooligomerization"/>
    <property type="evidence" value="ECO:0007669"/>
    <property type="project" value="InterPro"/>
</dbReference>
<dbReference type="Gene3D" id="3.30.710.10">
    <property type="entry name" value="Potassium Channel Kv1.1, Chain A"/>
    <property type="match status" value="1"/>
</dbReference>
<evidence type="ECO:0000256" key="3">
    <source>
        <dbReference type="ARBA" id="ARBA00006369"/>
    </source>
</evidence>
<dbReference type="InterPro" id="IPR003131">
    <property type="entry name" value="T1-type_BTB"/>
</dbReference>
<dbReference type="FunFam" id="3.40.50.10480:FF:000003">
    <property type="entry name" value="Ribosome biogenesis protein BRX1"/>
    <property type="match status" value="1"/>
</dbReference>
<feature type="compositionally biased region" description="Low complexity" evidence="8">
    <location>
        <begin position="17"/>
        <end position="28"/>
    </location>
</feature>
<dbReference type="FunFam" id="3.30.710.10:FF:000046">
    <property type="entry name" value="BTB/POZ domain-containing protein KCTD7 isoform X1"/>
    <property type="match status" value="1"/>
</dbReference>
<comment type="similarity">
    <text evidence="3">Belongs to the BRX1 family.</text>
</comment>
<gene>
    <name evidence="11" type="ORF">NBR_LOCUS19249</name>
</gene>
<sequence length="656" mass="74696">MGKFSKVREISKDEEMVSASAEESGSGTDESDSEDEPMTVEEKEEEKKRAVLWTNRERVLVLCSRGADVRTRHLMNDIKVLMPHAKGDSKLDKQKSLAVINEIAEMKNCTKVLYFESRKHKDVYLWMSNVDGGPSIKFLVHNVHTMMELKMSGNCLKASRPILSFDSRFDEEPQLTLIKNALMQTFSTPNHHPRSQPFFDHVFSFSVTPDLKIWFRNFQIVDESLQLQEIGPRFVLETIRIFAGSFEGAVLYDNPDYESPNAKRRALKLASKGKYIEKELLKKVSLSKAQQIKDILAEKIEDPVGEVFEVKDEPMTEEAQRITSIIDKKNKKKKKNAFKKPKYTGSVFEVKDEPMTEEAQRITSIIDKKNKKKKKNAFKKPKYTGSGDAMADRYVKINVGGALFQTTVGTLTKHDTMLRAMFSGRMQVVTDSNGWVLIDRSGKHFGVILDFLRDGFVPLPECRVEVEQILAEARYYLVQDLAAECQSWLETLQARRDVREPTATCSIPVVHTKAEADRLVLNSFKPAIKLLINRHNNKYSYTSQSDDNIMKNLELFDRLAVKFHDRILFVKDVGSESSEVCQWKFFGKGAKRAEVCCTSIVYATDKKQTKVEFPDSKIYDEAMSILRFEERGLCSRCGGEACSPKDTGTPPEGISD</sequence>
<dbReference type="AlphaFoldDB" id="A0A0N4YPS7"/>
<dbReference type="PROSITE" id="PS50833">
    <property type="entry name" value="BRIX"/>
    <property type="match status" value="1"/>
</dbReference>
<dbReference type="SMART" id="SM00225">
    <property type="entry name" value="BTB"/>
    <property type="match status" value="1"/>
</dbReference>
<dbReference type="Proteomes" id="UP000271162">
    <property type="component" value="Unassembled WGS sequence"/>
</dbReference>
<dbReference type="CDD" id="cd18369">
    <property type="entry name" value="BTB_POZ_KCTD10-like_BACURD"/>
    <property type="match status" value="1"/>
</dbReference>
<evidence type="ECO:0000313" key="11">
    <source>
        <dbReference type="EMBL" id="VDL82978.1"/>
    </source>
</evidence>
<evidence type="ECO:0000259" key="9">
    <source>
        <dbReference type="PROSITE" id="PS50097"/>
    </source>
</evidence>
<dbReference type="SUPFAM" id="SSF54695">
    <property type="entry name" value="POZ domain"/>
    <property type="match status" value="1"/>
</dbReference>
<dbReference type="PROSITE" id="PS50097">
    <property type="entry name" value="BTB"/>
    <property type="match status" value="1"/>
</dbReference>
<feature type="domain" description="BTB" evidence="9">
    <location>
        <begin position="391"/>
        <end position="461"/>
    </location>
</feature>
<evidence type="ECO:0000313" key="12">
    <source>
        <dbReference type="Proteomes" id="UP000271162"/>
    </source>
</evidence>
<dbReference type="Pfam" id="PF02214">
    <property type="entry name" value="BTB_2"/>
    <property type="match status" value="1"/>
</dbReference>
<dbReference type="WBParaSite" id="NBR_0001924801-mRNA-1">
    <property type="protein sequence ID" value="NBR_0001924801-mRNA-1"/>
    <property type="gene ID" value="NBR_0001924801"/>
</dbReference>
<feature type="compositionally biased region" description="Acidic residues" evidence="8">
    <location>
        <begin position="29"/>
        <end position="44"/>
    </location>
</feature>
<evidence type="ECO:0000256" key="6">
    <source>
        <dbReference type="ARBA" id="ARBA00023242"/>
    </source>
</evidence>
<evidence type="ECO:0000259" key="10">
    <source>
        <dbReference type="PROSITE" id="PS50833"/>
    </source>
</evidence>
<evidence type="ECO:0000256" key="1">
    <source>
        <dbReference type="ARBA" id="ARBA00003439"/>
    </source>
</evidence>
<dbReference type="EMBL" id="UYSL01024012">
    <property type="protein sequence ID" value="VDL82978.1"/>
    <property type="molecule type" value="Genomic_DNA"/>
</dbReference>
<evidence type="ECO:0000256" key="8">
    <source>
        <dbReference type="SAM" id="MobiDB-lite"/>
    </source>
</evidence>
<evidence type="ECO:0000256" key="2">
    <source>
        <dbReference type="ARBA" id="ARBA00004604"/>
    </source>
</evidence>
<feature type="region of interest" description="Disordered" evidence="8">
    <location>
        <begin position="1"/>
        <end position="48"/>
    </location>
</feature>
<dbReference type="GO" id="GO:0005730">
    <property type="term" value="C:nucleolus"/>
    <property type="evidence" value="ECO:0007669"/>
    <property type="project" value="UniProtKB-SubCell"/>
</dbReference>
<dbReference type="InterPro" id="IPR011333">
    <property type="entry name" value="SKP1/BTB/POZ_sf"/>
</dbReference>
<feature type="domain" description="Brix" evidence="10">
    <location>
        <begin position="57"/>
        <end position="247"/>
    </location>
</feature>
<keyword evidence="6" id="KW-0539">Nucleus</keyword>
<feature type="compositionally biased region" description="Basic and acidic residues" evidence="8">
    <location>
        <begin position="1"/>
        <end position="15"/>
    </location>
</feature>
<dbReference type="SUPFAM" id="SSF52954">
    <property type="entry name" value="Class II aaRS ABD-related"/>
    <property type="match status" value="1"/>
</dbReference>
<dbReference type="Gene3D" id="3.40.50.10480">
    <property type="entry name" value="Probable brix-domain ribosomal biogenesis protein"/>
    <property type="match status" value="1"/>
</dbReference>
<dbReference type="InterPro" id="IPR026532">
    <property type="entry name" value="BRX1"/>
</dbReference>
<evidence type="ECO:0000313" key="13">
    <source>
        <dbReference type="WBParaSite" id="NBR_0001924801-mRNA-1"/>
    </source>
</evidence>
<dbReference type="GO" id="GO:0019843">
    <property type="term" value="F:rRNA binding"/>
    <property type="evidence" value="ECO:0007669"/>
    <property type="project" value="InterPro"/>
</dbReference>
<protein>
    <recommendedName>
        <fullName evidence="4">Ribosome biogenesis protein BRX1 homolog</fullName>
    </recommendedName>
    <alternativeName>
        <fullName evidence="7">Brix domain-containing protein 2 homolog</fullName>
    </alternativeName>
</protein>
<reference evidence="13" key="1">
    <citation type="submission" date="2017-02" db="UniProtKB">
        <authorList>
            <consortium name="WormBaseParasite"/>
        </authorList>
    </citation>
    <scope>IDENTIFICATION</scope>
</reference>
<dbReference type="STRING" id="27835.A0A0N4YPS7"/>
<comment type="subcellular location">
    <subcellularLocation>
        <location evidence="2">Nucleus</location>
        <location evidence="2">Nucleolus</location>
    </subcellularLocation>
</comment>
<dbReference type="InterPro" id="IPR000210">
    <property type="entry name" value="BTB/POZ_dom"/>
</dbReference>
<dbReference type="InterPro" id="IPR007109">
    <property type="entry name" value="Brix"/>
</dbReference>
<evidence type="ECO:0000256" key="4">
    <source>
        <dbReference type="ARBA" id="ARBA00020522"/>
    </source>
</evidence>
<proteinExistence type="inferred from homology"/>
<accession>A0A0N4YPS7</accession>
<dbReference type="SMART" id="SM00879">
    <property type="entry name" value="Brix"/>
    <property type="match status" value="1"/>
</dbReference>
<keyword evidence="12" id="KW-1185">Reference proteome</keyword>
<dbReference type="PANTHER" id="PTHR13634">
    <property type="entry name" value="RIBOSOME BIOGENESIS PROTEIN BRIX"/>
    <property type="match status" value="1"/>
</dbReference>
<dbReference type="GO" id="GO:0000027">
    <property type="term" value="P:ribosomal large subunit assembly"/>
    <property type="evidence" value="ECO:0007669"/>
    <property type="project" value="TreeGrafter"/>
</dbReference>
<reference evidence="11 12" key="2">
    <citation type="submission" date="2018-11" db="EMBL/GenBank/DDBJ databases">
        <authorList>
            <consortium name="Pathogen Informatics"/>
        </authorList>
    </citation>
    <scope>NUCLEOTIDE SEQUENCE [LARGE SCALE GENOMIC DNA]</scope>
</reference>
<evidence type="ECO:0000256" key="5">
    <source>
        <dbReference type="ARBA" id="ARBA00022517"/>
    </source>
</evidence>
<dbReference type="PANTHER" id="PTHR13634:SF0">
    <property type="entry name" value="RIBOSOME BIOGENESIS PROTEIN BRX1 HOMOLOG"/>
    <property type="match status" value="1"/>
</dbReference>